<dbReference type="RefSeq" id="XP_008084634.1">
    <property type="nucleotide sequence ID" value="XM_008086443.1"/>
</dbReference>
<dbReference type="STRING" id="1116229.S3D9S2"/>
<accession>S3D9S2</accession>
<dbReference type="KEGG" id="glz:GLAREA_09847"/>
<dbReference type="EMBL" id="KE145368">
    <property type="protein sequence ID" value="EPE28726.1"/>
    <property type="molecule type" value="Genomic_DNA"/>
</dbReference>
<sequence length="192" mass="21108">MSSFTPQVRDTTLGPNVHTYIPRADGAIVINGIAYFPDGPKPVVPATLPIPVTTSNVSQPAPVVGYAGNAMPTQPIQTAPLPVPQPAYIPPPQFYPQAPTYAYPPYPYAPPQWAHPGATPSEVLTQNIMHTETSAKQEMKPADDDPHRFYMVRELDGSWSRRNRMTIDSGDIGECRWFAREGEFYAVRLASS</sequence>
<dbReference type="OMA" id="HTYIPRA"/>
<reference evidence="1 2" key="1">
    <citation type="journal article" date="2013" name="BMC Genomics">
        <title>Genomics-driven discovery of the pneumocandin biosynthetic gene cluster in the fungus Glarea lozoyensis.</title>
        <authorList>
            <person name="Chen L."/>
            <person name="Yue Q."/>
            <person name="Zhang X."/>
            <person name="Xiang M."/>
            <person name="Wang C."/>
            <person name="Li S."/>
            <person name="Che Y."/>
            <person name="Ortiz-Lopez F.J."/>
            <person name="Bills G.F."/>
            <person name="Liu X."/>
            <person name="An Z."/>
        </authorList>
    </citation>
    <scope>NUCLEOTIDE SEQUENCE [LARGE SCALE GENOMIC DNA]</scope>
    <source>
        <strain evidence="2">ATCC 20868 / MF5171</strain>
    </source>
</reference>
<dbReference type="HOGENOM" id="CLU_104258_0_0_1"/>
<evidence type="ECO:0000313" key="2">
    <source>
        <dbReference type="Proteomes" id="UP000016922"/>
    </source>
</evidence>
<protein>
    <submittedName>
        <fullName evidence="1">Uncharacterized protein</fullName>
    </submittedName>
</protein>
<dbReference type="GeneID" id="19468894"/>
<keyword evidence="2" id="KW-1185">Reference proteome</keyword>
<dbReference type="OrthoDB" id="5194044at2759"/>
<gene>
    <name evidence="1" type="ORF">GLAREA_09847</name>
</gene>
<organism evidence="1 2">
    <name type="scientific">Glarea lozoyensis (strain ATCC 20868 / MF5171)</name>
    <dbReference type="NCBI Taxonomy" id="1116229"/>
    <lineage>
        <taxon>Eukaryota</taxon>
        <taxon>Fungi</taxon>
        <taxon>Dikarya</taxon>
        <taxon>Ascomycota</taxon>
        <taxon>Pezizomycotina</taxon>
        <taxon>Leotiomycetes</taxon>
        <taxon>Helotiales</taxon>
        <taxon>Helotiaceae</taxon>
        <taxon>Glarea</taxon>
    </lineage>
</organism>
<dbReference type="AlphaFoldDB" id="S3D9S2"/>
<proteinExistence type="predicted"/>
<name>S3D9S2_GLAL2</name>
<dbReference type="eggNOG" id="ENOG502RJSH">
    <property type="taxonomic scope" value="Eukaryota"/>
</dbReference>
<dbReference type="Proteomes" id="UP000016922">
    <property type="component" value="Unassembled WGS sequence"/>
</dbReference>
<evidence type="ECO:0000313" key="1">
    <source>
        <dbReference type="EMBL" id="EPE28726.1"/>
    </source>
</evidence>